<evidence type="ECO:0000313" key="2">
    <source>
        <dbReference type="EMBL" id="KAF2431878.1"/>
    </source>
</evidence>
<evidence type="ECO:0000256" key="1">
    <source>
        <dbReference type="SAM" id="MobiDB-lite"/>
    </source>
</evidence>
<dbReference type="AlphaFoldDB" id="A0A9P4NUZ5"/>
<keyword evidence="3" id="KW-1185">Reference proteome</keyword>
<feature type="compositionally biased region" description="Polar residues" evidence="1">
    <location>
        <begin position="277"/>
        <end position="287"/>
    </location>
</feature>
<feature type="region of interest" description="Disordered" evidence="1">
    <location>
        <begin position="167"/>
        <end position="186"/>
    </location>
</feature>
<feature type="compositionally biased region" description="Low complexity" evidence="1">
    <location>
        <begin position="240"/>
        <end position="270"/>
    </location>
</feature>
<reference evidence="2" key="1">
    <citation type="journal article" date="2020" name="Stud. Mycol.">
        <title>101 Dothideomycetes genomes: a test case for predicting lifestyles and emergence of pathogens.</title>
        <authorList>
            <person name="Haridas S."/>
            <person name="Albert R."/>
            <person name="Binder M."/>
            <person name="Bloem J."/>
            <person name="Labutti K."/>
            <person name="Salamov A."/>
            <person name="Andreopoulos B."/>
            <person name="Baker S."/>
            <person name="Barry K."/>
            <person name="Bills G."/>
            <person name="Bluhm B."/>
            <person name="Cannon C."/>
            <person name="Castanera R."/>
            <person name="Culley D."/>
            <person name="Daum C."/>
            <person name="Ezra D."/>
            <person name="Gonzalez J."/>
            <person name="Henrissat B."/>
            <person name="Kuo A."/>
            <person name="Liang C."/>
            <person name="Lipzen A."/>
            <person name="Lutzoni F."/>
            <person name="Magnuson J."/>
            <person name="Mondo S."/>
            <person name="Nolan M."/>
            <person name="Ohm R."/>
            <person name="Pangilinan J."/>
            <person name="Park H.-J."/>
            <person name="Ramirez L."/>
            <person name="Alfaro M."/>
            <person name="Sun H."/>
            <person name="Tritt A."/>
            <person name="Yoshinaga Y."/>
            <person name="Zwiers L.-H."/>
            <person name="Turgeon B."/>
            <person name="Goodwin S."/>
            <person name="Spatafora J."/>
            <person name="Crous P."/>
            <person name="Grigoriev I."/>
        </authorList>
    </citation>
    <scope>NUCLEOTIDE SEQUENCE</scope>
    <source>
        <strain evidence="2">CBS 130266</strain>
    </source>
</reference>
<feature type="compositionally biased region" description="Polar residues" evidence="1">
    <location>
        <begin position="211"/>
        <end position="236"/>
    </location>
</feature>
<proteinExistence type="predicted"/>
<feature type="region of interest" description="Disordered" evidence="1">
    <location>
        <begin position="41"/>
        <end position="62"/>
    </location>
</feature>
<evidence type="ECO:0000313" key="3">
    <source>
        <dbReference type="Proteomes" id="UP000800235"/>
    </source>
</evidence>
<feature type="region of interest" description="Disordered" evidence="1">
    <location>
        <begin position="211"/>
        <end position="344"/>
    </location>
</feature>
<dbReference type="Proteomes" id="UP000800235">
    <property type="component" value="Unassembled WGS sequence"/>
</dbReference>
<protein>
    <submittedName>
        <fullName evidence="2">Uncharacterized protein</fullName>
    </submittedName>
</protein>
<feature type="compositionally biased region" description="Basic and acidic residues" evidence="1">
    <location>
        <begin position="309"/>
        <end position="331"/>
    </location>
</feature>
<dbReference type="EMBL" id="MU007029">
    <property type="protein sequence ID" value="KAF2431878.1"/>
    <property type="molecule type" value="Genomic_DNA"/>
</dbReference>
<feature type="compositionally biased region" description="Polar residues" evidence="1">
    <location>
        <begin position="47"/>
        <end position="62"/>
    </location>
</feature>
<accession>A0A9P4NUZ5</accession>
<organism evidence="2 3">
    <name type="scientific">Tothia fuscella</name>
    <dbReference type="NCBI Taxonomy" id="1048955"/>
    <lineage>
        <taxon>Eukaryota</taxon>
        <taxon>Fungi</taxon>
        <taxon>Dikarya</taxon>
        <taxon>Ascomycota</taxon>
        <taxon>Pezizomycotina</taxon>
        <taxon>Dothideomycetes</taxon>
        <taxon>Pleosporomycetidae</taxon>
        <taxon>Venturiales</taxon>
        <taxon>Cylindrosympodiaceae</taxon>
        <taxon>Tothia</taxon>
    </lineage>
</organism>
<sequence>MDVSKHAQTGNWADEVEDEEMEMEMTAANMNAIQAGVGAMAVDEPSKSTTPQTSNMSNTSANIPIFRNSSATASHQGPALGASKWATGGANTNIPAQCRVMMTTPSPSPKKTHALLNQNTSANEPLKKSKLQSSNIPETKPIALKSIIPFAVIAILTENSKLEKDARTTKGSKSVFSPPIGPTVQNNMGSSRWATEGKMIVTQQAYVAQNTQESTAQAKELSTSPQDSTPDVQMGNTDLVARVEPPVTRRPVPLSSPASTTSMSDNSTTTGAPGNILSASKWSNTGYNNNKNPHKNPKKASEQVPNGCKPKDDGPKPKDDGPKPKDLDPKPKGPGAWKIGMVLK</sequence>
<gene>
    <name evidence="2" type="ORF">EJ08DRAFT_712267</name>
</gene>
<name>A0A9P4NUZ5_9PEZI</name>
<comment type="caution">
    <text evidence="2">The sequence shown here is derived from an EMBL/GenBank/DDBJ whole genome shotgun (WGS) entry which is preliminary data.</text>
</comment>